<evidence type="ECO:0000313" key="2">
    <source>
        <dbReference type="Proteomes" id="UP001215280"/>
    </source>
</evidence>
<comment type="caution">
    <text evidence="1">The sequence shown here is derived from an EMBL/GenBank/DDBJ whole genome shotgun (WGS) entry which is preliminary data.</text>
</comment>
<organism evidence="1 2">
    <name type="scientific">Mycena maculata</name>
    <dbReference type="NCBI Taxonomy" id="230809"/>
    <lineage>
        <taxon>Eukaryota</taxon>
        <taxon>Fungi</taxon>
        <taxon>Dikarya</taxon>
        <taxon>Basidiomycota</taxon>
        <taxon>Agaricomycotina</taxon>
        <taxon>Agaricomycetes</taxon>
        <taxon>Agaricomycetidae</taxon>
        <taxon>Agaricales</taxon>
        <taxon>Marasmiineae</taxon>
        <taxon>Mycenaceae</taxon>
        <taxon>Mycena</taxon>
    </lineage>
</organism>
<reference evidence="1" key="1">
    <citation type="submission" date="2023-03" db="EMBL/GenBank/DDBJ databases">
        <title>Massive genome expansion in bonnet fungi (Mycena s.s.) driven by repeated elements and novel gene families across ecological guilds.</title>
        <authorList>
            <consortium name="Lawrence Berkeley National Laboratory"/>
            <person name="Harder C.B."/>
            <person name="Miyauchi S."/>
            <person name="Viragh M."/>
            <person name="Kuo A."/>
            <person name="Thoen E."/>
            <person name="Andreopoulos B."/>
            <person name="Lu D."/>
            <person name="Skrede I."/>
            <person name="Drula E."/>
            <person name="Henrissat B."/>
            <person name="Morin E."/>
            <person name="Kohler A."/>
            <person name="Barry K."/>
            <person name="LaButti K."/>
            <person name="Morin E."/>
            <person name="Salamov A."/>
            <person name="Lipzen A."/>
            <person name="Mereny Z."/>
            <person name="Hegedus B."/>
            <person name="Baldrian P."/>
            <person name="Stursova M."/>
            <person name="Weitz H."/>
            <person name="Taylor A."/>
            <person name="Grigoriev I.V."/>
            <person name="Nagy L.G."/>
            <person name="Martin F."/>
            <person name="Kauserud H."/>
        </authorList>
    </citation>
    <scope>NUCLEOTIDE SEQUENCE</scope>
    <source>
        <strain evidence="1">CBHHK188m</strain>
    </source>
</reference>
<proteinExistence type="predicted"/>
<dbReference type="AlphaFoldDB" id="A0AAD7MSH4"/>
<accession>A0AAD7MSH4</accession>
<dbReference type="Proteomes" id="UP001215280">
    <property type="component" value="Unassembled WGS sequence"/>
</dbReference>
<keyword evidence="2" id="KW-1185">Reference proteome</keyword>
<name>A0AAD7MSH4_9AGAR</name>
<protein>
    <submittedName>
        <fullName evidence="1">Uncharacterized protein</fullName>
    </submittedName>
</protein>
<sequence length="143" mass="15894">MYGCHESAISTACASAVVLSGSTPQESCAEDVQQPCSPTAHPPAPNSARDLIPVEACLPRNETWNTYSRGSSYPVRRDKLRGQLKGRAVSVQNCMPLCRAALSFWTQRMMPRRVSVHRKRDTVFRLDKNSSYSGEPLRDSQHT</sequence>
<gene>
    <name evidence="1" type="ORF">DFH07DRAFT_781545</name>
</gene>
<dbReference type="EMBL" id="JARJLG010000188">
    <property type="protein sequence ID" value="KAJ7730709.1"/>
    <property type="molecule type" value="Genomic_DNA"/>
</dbReference>
<evidence type="ECO:0000313" key="1">
    <source>
        <dbReference type="EMBL" id="KAJ7730709.1"/>
    </source>
</evidence>